<feature type="compositionally biased region" description="Polar residues" evidence="1">
    <location>
        <begin position="1"/>
        <end position="11"/>
    </location>
</feature>
<dbReference type="PROSITE" id="PS51925">
    <property type="entry name" value="SWIB_MDM2"/>
    <property type="match status" value="1"/>
</dbReference>
<dbReference type="SUPFAM" id="SSF47592">
    <property type="entry name" value="SWIB/MDM2 domain"/>
    <property type="match status" value="1"/>
</dbReference>
<dbReference type="InterPro" id="IPR003121">
    <property type="entry name" value="SWIB_MDM2_domain"/>
</dbReference>
<dbReference type="InterPro" id="IPR036885">
    <property type="entry name" value="SWIB_MDM2_dom_sf"/>
</dbReference>
<organism evidence="3 4">
    <name type="scientific">Vitis vinifera</name>
    <name type="common">Grape</name>
    <dbReference type="NCBI Taxonomy" id="29760"/>
    <lineage>
        <taxon>Eukaryota</taxon>
        <taxon>Viridiplantae</taxon>
        <taxon>Streptophyta</taxon>
        <taxon>Embryophyta</taxon>
        <taxon>Tracheophyta</taxon>
        <taxon>Spermatophyta</taxon>
        <taxon>Magnoliopsida</taxon>
        <taxon>eudicotyledons</taxon>
        <taxon>Gunneridae</taxon>
        <taxon>Pentapetalae</taxon>
        <taxon>rosids</taxon>
        <taxon>Vitales</taxon>
        <taxon>Vitaceae</taxon>
        <taxon>Viteae</taxon>
        <taxon>Vitis</taxon>
    </lineage>
</organism>
<sequence>MAMSANHNKTPGKSVGLGSVSSGNVGQTMPLNHQPHLLSQSQPQTLGGTHFPGHFQLSEPQAQALAQTQYAQAHAQAQAQAAHAQFQAQLQAQAQSLAQLHSAGLVIWAFPRPLFRPQPGGRSQSFQKSKYLIKLLALVPESAIYTQLVELEARVDAALARKKTDIQESLKNPHRVQKTLRIYVFNTFANQTRMNLEKTNAEPPSWTLKIIGRILEDGGLYPDNHVILWENARSPTLHEGFEVQRKGDKEFNAIIRLEMNYVPEKFKLSTALSEVLGLEVDTRPRIVAAIWHYVKSRKLQKPE</sequence>
<evidence type="ECO:0000313" key="4">
    <source>
        <dbReference type="Proteomes" id="UP000288805"/>
    </source>
</evidence>
<evidence type="ECO:0000256" key="1">
    <source>
        <dbReference type="SAM" id="MobiDB-lite"/>
    </source>
</evidence>
<dbReference type="AlphaFoldDB" id="A0A438K965"/>
<dbReference type="Proteomes" id="UP000288805">
    <property type="component" value="Unassembled WGS sequence"/>
</dbReference>
<dbReference type="CDD" id="cd10568">
    <property type="entry name" value="SWIB_like"/>
    <property type="match status" value="1"/>
</dbReference>
<feature type="compositionally biased region" description="Low complexity" evidence="1">
    <location>
        <begin position="14"/>
        <end position="26"/>
    </location>
</feature>
<evidence type="ECO:0000259" key="2">
    <source>
        <dbReference type="PROSITE" id="PS51925"/>
    </source>
</evidence>
<dbReference type="Pfam" id="PF02201">
    <property type="entry name" value="SWIB"/>
    <property type="match status" value="1"/>
</dbReference>
<feature type="domain" description="DM2" evidence="2">
    <location>
        <begin position="261"/>
        <end position="303"/>
    </location>
</feature>
<comment type="caution">
    <text evidence="3">The sequence shown here is derived from an EMBL/GenBank/DDBJ whole genome shotgun (WGS) entry which is preliminary data.</text>
</comment>
<evidence type="ECO:0000313" key="3">
    <source>
        <dbReference type="EMBL" id="RVX17717.1"/>
    </source>
</evidence>
<protein>
    <submittedName>
        <fullName evidence="3">SWI/SNF complex component SNF12-like</fullName>
    </submittedName>
</protein>
<dbReference type="EMBL" id="QGNW01000012">
    <property type="protein sequence ID" value="RVX17717.1"/>
    <property type="molecule type" value="Genomic_DNA"/>
</dbReference>
<dbReference type="Gene3D" id="1.10.245.10">
    <property type="entry name" value="SWIB/MDM2 domain"/>
    <property type="match status" value="1"/>
</dbReference>
<name>A0A438K965_VITVI</name>
<feature type="region of interest" description="Disordered" evidence="1">
    <location>
        <begin position="1"/>
        <end position="54"/>
    </location>
</feature>
<reference evidence="3 4" key="1">
    <citation type="journal article" date="2018" name="PLoS Genet.">
        <title>Population sequencing reveals clonal diversity and ancestral inbreeding in the grapevine cultivar Chardonnay.</title>
        <authorList>
            <person name="Roach M.J."/>
            <person name="Johnson D.L."/>
            <person name="Bohlmann J."/>
            <person name="van Vuuren H.J."/>
            <person name="Jones S.J."/>
            <person name="Pretorius I.S."/>
            <person name="Schmidt S.A."/>
            <person name="Borneman A.R."/>
        </authorList>
    </citation>
    <scope>NUCLEOTIDE SEQUENCE [LARGE SCALE GENOMIC DNA]</scope>
    <source>
        <strain evidence="4">cv. Chardonnay</strain>
        <tissue evidence="3">Leaf</tissue>
    </source>
</reference>
<proteinExistence type="predicted"/>
<gene>
    <name evidence="3" type="primary">VvCHDp000240_1</name>
    <name evidence="3" type="ORF">CK203_004090</name>
</gene>
<dbReference type="PANTHER" id="PTHR13844">
    <property type="entry name" value="SWI/SNF-RELATED MATRIX-ASSOCIATED ACTIN-DEPENDENT REGULATOR OF CHROMATIN SUBFAMILY D"/>
    <property type="match status" value="1"/>
</dbReference>
<accession>A0A438K965</accession>
<feature type="compositionally biased region" description="Polar residues" evidence="1">
    <location>
        <begin position="27"/>
        <end position="47"/>
    </location>
</feature>